<proteinExistence type="predicted"/>
<protein>
    <submittedName>
        <fullName evidence="2">Uncharacterized protein</fullName>
    </submittedName>
</protein>
<feature type="compositionally biased region" description="Polar residues" evidence="1">
    <location>
        <begin position="46"/>
        <end position="61"/>
    </location>
</feature>
<dbReference type="EMBL" id="UINC01070518">
    <property type="protein sequence ID" value="SVC04731.1"/>
    <property type="molecule type" value="Genomic_DNA"/>
</dbReference>
<dbReference type="AlphaFoldDB" id="A0A382J1M1"/>
<reference evidence="2" key="1">
    <citation type="submission" date="2018-05" db="EMBL/GenBank/DDBJ databases">
        <authorList>
            <person name="Lanie J.A."/>
            <person name="Ng W.-L."/>
            <person name="Kazmierczak K.M."/>
            <person name="Andrzejewski T.M."/>
            <person name="Davidsen T.M."/>
            <person name="Wayne K.J."/>
            <person name="Tettelin H."/>
            <person name="Glass J.I."/>
            <person name="Rusch D."/>
            <person name="Podicherti R."/>
            <person name="Tsui H.-C.T."/>
            <person name="Winkler M.E."/>
        </authorList>
    </citation>
    <scope>NUCLEOTIDE SEQUENCE</scope>
</reference>
<name>A0A382J1M1_9ZZZZ</name>
<feature type="region of interest" description="Disordered" evidence="1">
    <location>
        <begin position="46"/>
        <end position="73"/>
    </location>
</feature>
<gene>
    <name evidence="2" type="ORF">METZ01_LOCUS257585</name>
</gene>
<evidence type="ECO:0000256" key="1">
    <source>
        <dbReference type="SAM" id="MobiDB-lite"/>
    </source>
</evidence>
<organism evidence="2">
    <name type="scientific">marine metagenome</name>
    <dbReference type="NCBI Taxonomy" id="408172"/>
    <lineage>
        <taxon>unclassified sequences</taxon>
        <taxon>metagenomes</taxon>
        <taxon>ecological metagenomes</taxon>
    </lineage>
</organism>
<evidence type="ECO:0000313" key="2">
    <source>
        <dbReference type="EMBL" id="SVC04731.1"/>
    </source>
</evidence>
<feature type="non-terminal residue" evidence="2">
    <location>
        <position position="73"/>
    </location>
</feature>
<accession>A0A382J1M1</accession>
<sequence>MGCINYANVHELKTFVTVNAMKIQIVAHYMNLMVKYHCKQCNKTVDSNTHSHAGNPLSPSDKTIGGKFWSSKT</sequence>